<organism evidence="13 14">
    <name type="scientific">Serratia ficaria</name>
    <dbReference type="NCBI Taxonomy" id="61651"/>
    <lineage>
        <taxon>Bacteria</taxon>
        <taxon>Pseudomonadati</taxon>
        <taxon>Pseudomonadota</taxon>
        <taxon>Gammaproteobacteria</taxon>
        <taxon>Enterobacterales</taxon>
        <taxon>Yersiniaceae</taxon>
        <taxon>Serratia</taxon>
    </lineage>
</organism>
<evidence type="ECO:0000256" key="2">
    <source>
        <dbReference type="ARBA" id="ARBA00010072"/>
    </source>
</evidence>
<evidence type="ECO:0000256" key="8">
    <source>
        <dbReference type="ARBA" id="ARBA00022989"/>
    </source>
</evidence>
<feature type="transmembrane region" description="Helical" evidence="10">
    <location>
        <begin position="66"/>
        <end position="91"/>
    </location>
</feature>
<dbReference type="InterPro" id="IPR035906">
    <property type="entry name" value="MetI-like_sf"/>
</dbReference>
<feature type="transmembrane region" description="Helical" evidence="10">
    <location>
        <begin position="197"/>
        <end position="219"/>
    </location>
</feature>
<dbReference type="KEGG" id="sfj:SAMEA4384070_2051"/>
<dbReference type="CDD" id="cd06261">
    <property type="entry name" value="TM_PBP2"/>
    <property type="match status" value="1"/>
</dbReference>
<keyword evidence="5" id="KW-0997">Cell inner membrane</keyword>
<dbReference type="RefSeq" id="WP_061799118.1">
    <property type="nucleotide sequence ID" value="NZ_CAMIQD010000002.1"/>
</dbReference>
<dbReference type="PANTHER" id="PTHR30614:SF21">
    <property type="entry name" value="AMINO ACID ABC TRANSPORTER PERMEASE"/>
    <property type="match status" value="1"/>
</dbReference>
<keyword evidence="8 10" id="KW-1133">Transmembrane helix</keyword>
<protein>
    <submittedName>
        <fullName evidence="13">Inner membrane amino-acid ABC transporter permease protein yhdY</fullName>
    </submittedName>
</protein>
<evidence type="ECO:0000256" key="9">
    <source>
        <dbReference type="ARBA" id="ARBA00023136"/>
    </source>
</evidence>
<dbReference type="PANTHER" id="PTHR30614">
    <property type="entry name" value="MEMBRANE COMPONENT OF AMINO ACID ABC TRANSPORTER"/>
    <property type="match status" value="1"/>
</dbReference>
<feature type="transmembrane region" description="Helical" evidence="10">
    <location>
        <begin position="25"/>
        <end position="54"/>
    </location>
</feature>
<dbReference type="AlphaFoldDB" id="A0A240BVW4"/>
<name>A0A240BVW4_SERFI</name>
<keyword evidence="9 10" id="KW-0472">Membrane</keyword>
<comment type="similarity">
    <text evidence="2">Belongs to the binding-protein-dependent transport system permease family. HisMQ subfamily.</text>
</comment>
<sequence length="253" mass="28055">MFDFFTILHDNGLLLLMGQYPDGPLGGVLCTLLVSLLAVLFAFPVGVLLCLARLSPWRWLSWPVTGWIYLLRGIPLMMVVFWTYFCVPLLIGHNISGFSTMLCTLIIYESAYIAEIVRGGIQALPSGQYEASRALGMGHIRALRLVILPQALYNTLPSLVSQLVSIIKDSTLGYVINVPELTYAANQVSNQLLTKPFQVFAIVALSYYIINFSLTWLANRLELRIAGRRQRVPPATGKPVTPLALDQSPSQTQ</sequence>
<evidence type="ECO:0000256" key="3">
    <source>
        <dbReference type="ARBA" id="ARBA00022448"/>
    </source>
</evidence>
<dbReference type="STRING" id="1411141.GCA_001590885_03664"/>
<dbReference type="SUPFAM" id="SSF161098">
    <property type="entry name" value="MetI-like"/>
    <property type="match status" value="1"/>
</dbReference>
<dbReference type="Pfam" id="PF00528">
    <property type="entry name" value="BPD_transp_1"/>
    <property type="match status" value="1"/>
</dbReference>
<dbReference type="InterPro" id="IPR010065">
    <property type="entry name" value="AA_ABC_transptr_permease_3TM"/>
</dbReference>
<evidence type="ECO:0000256" key="7">
    <source>
        <dbReference type="ARBA" id="ARBA00022970"/>
    </source>
</evidence>
<comment type="subcellular location">
    <subcellularLocation>
        <location evidence="1">Cell inner membrane</location>
        <topology evidence="1">Multi-pass membrane protein</topology>
    </subcellularLocation>
    <subcellularLocation>
        <location evidence="10">Cell membrane</location>
        <topology evidence="10">Multi-pass membrane protein</topology>
    </subcellularLocation>
</comment>
<reference evidence="13 14" key="1">
    <citation type="submission" date="2017-06" db="EMBL/GenBank/DDBJ databases">
        <authorList>
            <consortium name="Pathogen Informatics"/>
        </authorList>
    </citation>
    <scope>NUCLEOTIDE SEQUENCE [LARGE SCALE GENOMIC DNA]</scope>
    <source>
        <strain evidence="13 14">NCTC12148</strain>
    </source>
</reference>
<dbReference type="EMBL" id="LT906479">
    <property type="protein sequence ID" value="SNV99981.1"/>
    <property type="molecule type" value="Genomic_DNA"/>
</dbReference>
<evidence type="ECO:0000256" key="11">
    <source>
        <dbReference type="SAM" id="MobiDB-lite"/>
    </source>
</evidence>
<keyword evidence="3 10" id="KW-0813">Transport</keyword>
<evidence type="ECO:0000256" key="1">
    <source>
        <dbReference type="ARBA" id="ARBA00004429"/>
    </source>
</evidence>
<feature type="domain" description="ABC transmembrane type-1" evidence="12">
    <location>
        <begin position="28"/>
        <end position="218"/>
    </location>
</feature>
<evidence type="ECO:0000256" key="4">
    <source>
        <dbReference type="ARBA" id="ARBA00022475"/>
    </source>
</evidence>
<evidence type="ECO:0000256" key="6">
    <source>
        <dbReference type="ARBA" id="ARBA00022692"/>
    </source>
</evidence>
<keyword evidence="7" id="KW-0029">Amino-acid transport</keyword>
<proteinExistence type="inferred from homology"/>
<dbReference type="GO" id="GO:0043190">
    <property type="term" value="C:ATP-binding cassette (ABC) transporter complex"/>
    <property type="evidence" value="ECO:0007669"/>
    <property type="project" value="InterPro"/>
</dbReference>
<keyword evidence="4" id="KW-1003">Cell membrane</keyword>
<keyword evidence="14" id="KW-1185">Reference proteome</keyword>
<evidence type="ECO:0000259" key="12">
    <source>
        <dbReference type="PROSITE" id="PS50928"/>
    </source>
</evidence>
<keyword evidence="6 10" id="KW-0812">Transmembrane</keyword>
<feature type="region of interest" description="Disordered" evidence="11">
    <location>
        <begin position="233"/>
        <end position="253"/>
    </location>
</feature>
<gene>
    <name evidence="13" type="primary">yhdY</name>
    <name evidence="13" type="ORF">SAMEA4384070_02051</name>
</gene>
<evidence type="ECO:0000313" key="13">
    <source>
        <dbReference type="EMBL" id="SNV99981.1"/>
    </source>
</evidence>
<dbReference type="GO" id="GO:0006865">
    <property type="term" value="P:amino acid transport"/>
    <property type="evidence" value="ECO:0007669"/>
    <property type="project" value="UniProtKB-KW"/>
</dbReference>
<dbReference type="GeneID" id="75027211"/>
<dbReference type="InterPro" id="IPR043429">
    <property type="entry name" value="ArtM/GltK/GlnP/TcyL/YhdX-like"/>
</dbReference>
<evidence type="ECO:0000256" key="10">
    <source>
        <dbReference type="RuleBase" id="RU363032"/>
    </source>
</evidence>
<dbReference type="GO" id="GO:0022857">
    <property type="term" value="F:transmembrane transporter activity"/>
    <property type="evidence" value="ECO:0007669"/>
    <property type="project" value="InterPro"/>
</dbReference>
<dbReference type="Gene3D" id="1.10.3720.10">
    <property type="entry name" value="MetI-like"/>
    <property type="match status" value="1"/>
</dbReference>
<evidence type="ECO:0000313" key="14">
    <source>
        <dbReference type="Proteomes" id="UP000215134"/>
    </source>
</evidence>
<dbReference type="NCBIfam" id="TIGR01726">
    <property type="entry name" value="HEQRo_perm_3TM"/>
    <property type="match status" value="1"/>
</dbReference>
<dbReference type="OrthoDB" id="9809799at2"/>
<evidence type="ECO:0000256" key="5">
    <source>
        <dbReference type="ARBA" id="ARBA00022519"/>
    </source>
</evidence>
<accession>A0A240BVW4</accession>
<dbReference type="InterPro" id="IPR000515">
    <property type="entry name" value="MetI-like"/>
</dbReference>
<dbReference type="PROSITE" id="PS50928">
    <property type="entry name" value="ABC_TM1"/>
    <property type="match status" value="1"/>
</dbReference>
<dbReference type="Proteomes" id="UP000215134">
    <property type="component" value="Chromosome 1"/>
</dbReference>